<name>A0A517QPG2_9PLAN</name>
<dbReference type="Gene3D" id="3.40.630.30">
    <property type="match status" value="1"/>
</dbReference>
<dbReference type="AlphaFoldDB" id="A0A517QPG2"/>
<dbReference type="EMBL" id="CP036267">
    <property type="protein sequence ID" value="QDT33467.1"/>
    <property type="molecule type" value="Genomic_DNA"/>
</dbReference>
<evidence type="ECO:0000313" key="2">
    <source>
        <dbReference type="Proteomes" id="UP000315724"/>
    </source>
</evidence>
<organism evidence="1 2">
    <name type="scientific">Thalassoglobus polymorphus</name>
    <dbReference type="NCBI Taxonomy" id="2527994"/>
    <lineage>
        <taxon>Bacteria</taxon>
        <taxon>Pseudomonadati</taxon>
        <taxon>Planctomycetota</taxon>
        <taxon>Planctomycetia</taxon>
        <taxon>Planctomycetales</taxon>
        <taxon>Planctomycetaceae</taxon>
        <taxon>Thalassoglobus</taxon>
    </lineage>
</organism>
<evidence type="ECO:0000313" key="1">
    <source>
        <dbReference type="EMBL" id="QDT33467.1"/>
    </source>
</evidence>
<protein>
    <recommendedName>
        <fullName evidence="3">N-acetyltransferase domain-containing protein</fullName>
    </recommendedName>
</protein>
<reference evidence="1 2" key="1">
    <citation type="submission" date="2019-02" db="EMBL/GenBank/DDBJ databases">
        <title>Deep-cultivation of Planctomycetes and their phenomic and genomic characterization uncovers novel biology.</title>
        <authorList>
            <person name="Wiegand S."/>
            <person name="Jogler M."/>
            <person name="Boedeker C."/>
            <person name="Pinto D."/>
            <person name="Vollmers J."/>
            <person name="Rivas-Marin E."/>
            <person name="Kohn T."/>
            <person name="Peeters S.H."/>
            <person name="Heuer A."/>
            <person name="Rast P."/>
            <person name="Oberbeckmann S."/>
            <person name="Bunk B."/>
            <person name="Jeske O."/>
            <person name="Meyerdierks A."/>
            <person name="Storesund J.E."/>
            <person name="Kallscheuer N."/>
            <person name="Luecker S."/>
            <person name="Lage O.M."/>
            <person name="Pohl T."/>
            <person name="Merkel B.J."/>
            <person name="Hornburger P."/>
            <person name="Mueller R.-W."/>
            <person name="Bruemmer F."/>
            <person name="Labrenz M."/>
            <person name="Spormann A.M."/>
            <person name="Op den Camp H."/>
            <person name="Overmann J."/>
            <person name="Amann R."/>
            <person name="Jetten M.S.M."/>
            <person name="Mascher T."/>
            <person name="Medema M.H."/>
            <person name="Devos D.P."/>
            <person name="Kaster A.-K."/>
            <person name="Ovreas L."/>
            <person name="Rohde M."/>
            <person name="Galperin M.Y."/>
            <person name="Jogler C."/>
        </authorList>
    </citation>
    <scope>NUCLEOTIDE SEQUENCE [LARGE SCALE GENOMIC DNA]</scope>
    <source>
        <strain evidence="1 2">Mal48</strain>
    </source>
</reference>
<dbReference type="Proteomes" id="UP000315724">
    <property type="component" value="Chromosome"/>
</dbReference>
<sequence length="135" mass="15543">MRTLNTQLVLLSRVVIHPTFRGAGIASQFVRRVCELSGYPWIETLAQMGHINPFFERAGFQRVGVSQAQQRSRNGHSKLYGNRQNYAEEKGLISQETFNKSRYSNPVYYIFDNRENYDQTNFKAGSKTNSKEEGN</sequence>
<proteinExistence type="predicted"/>
<keyword evidence="2" id="KW-1185">Reference proteome</keyword>
<gene>
    <name evidence="1" type="ORF">Mal48_27200</name>
</gene>
<accession>A0A517QPG2</accession>
<dbReference type="KEGG" id="tpol:Mal48_27200"/>
<evidence type="ECO:0008006" key="3">
    <source>
        <dbReference type="Google" id="ProtNLM"/>
    </source>
</evidence>
<dbReference type="SUPFAM" id="SSF55729">
    <property type="entry name" value="Acyl-CoA N-acyltransferases (Nat)"/>
    <property type="match status" value="1"/>
</dbReference>
<dbReference type="InterPro" id="IPR016181">
    <property type="entry name" value="Acyl_CoA_acyltransferase"/>
</dbReference>